<comment type="caution">
    <text evidence="1">The sequence shown here is derived from an EMBL/GenBank/DDBJ whole genome shotgun (WGS) entry which is preliminary data.</text>
</comment>
<proteinExistence type="predicted"/>
<dbReference type="PANTHER" id="PTHR42941">
    <property type="entry name" value="SLL1037 PROTEIN"/>
    <property type="match status" value="1"/>
</dbReference>
<dbReference type="EMBL" id="BJUN01000027">
    <property type="protein sequence ID" value="GEK60069.1"/>
    <property type="molecule type" value="Genomic_DNA"/>
</dbReference>
<dbReference type="Pfam" id="PF16868">
    <property type="entry name" value="NMT1_3"/>
    <property type="match status" value="1"/>
</dbReference>
<dbReference type="SUPFAM" id="SSF53850">
    <property type="entry name" value="Periplasmic binding protein-like II"/>
    <property type="match status" value="1"/>
</dbReference>
<evidence type="ECO:0000313" key="1">
    <source>
        <dbReference type="EMBL" id="GEK60069.1"/>
    </source>
</evidence>
<dbReference type="NCBIfam" id="TIGR02122">
    <property type="entry name" value="TRAP_TAXI"/>
    <property type="match status" value="1"/>
</dbReference>
<dbReference type="RefSeq" id="WP_094908639.1">
    <property type="nucleotide sequence ID" value="NZ_BJUN01000027.1"/>
</dbReference>
<dbReference type="OrthoDB" id="9776669at2"/>
<protein>
    <submittedName>
        <fullName evidence="1">C4-dicarboxylate ABC transporter substrate-binding protein</fullName>
    </submittedName>
</protein>
<evidence type="ECO:0000313" key="2">
    <source>
        <dbReference type="Proteomes" id="UP000321051"/>
    </source>
</evidence>
<reference evidence="1 2" key="1">
    <citation type="submission" date="2019-07" db="EMBL/GenBank/DDBJ databases">
        <title>Whole genome shotgun sequence of Marinococcus halophilus NBRC 102359.</title>
        <authorList>
            <person name="Hosoyama A."/>
            <person name="Uohara A."/>
            <person name="Ohji S."/>
            <person name="Ichikawa N."/>
        </authorList>
    </citation>
    <scope>NUCLEOTIDE SEQUENCE [LARGE SCALE GENOMIC DNA]</scope>
    <source>
        <strain evidence="1 2">NBRC 102359</strain>
    </source>
</reference>
<dbReference type="STRING" id="1371.GCA_900166605_01134"/>
<gene>
    <name evidence="1" type="ORF">MHA01_29740</name>
</gene>
<dbReference type="AlphaFoldDB" id="A0A510Y9N5"/>
<dbReference type="Proteomes" id="UP000321051">
    <property type="component" value="Unassembled WGS sequence"/>
</dbReference>
<dbReference type="CDD" id="cd13520">
    <property type="entry name" value="PBP2_TAXI_TRAP"/>
    <property type="match status" value="1"/>
</dbReference>
<name>A0A510Y9N5_MARHA</name>
<dbReference type="PANTHER" id="PTHR42941:SF1">
    <property type="entry name" value="SLL1037 PROTEIN"/>
    <property type="match status" value="1"/>
</dbReference>
<dbReference type="Gene3D" id="3.40.190.10">
    <property type="entry name" value="Periplasmic binding protein-like II"/>
    <property type="match status" value="2"/>
</dbReference>
<keyword evidence="2" id="KW-1185">Reference proteome</keyword>
<accession>A0A510Y9N5</accession>
<dbReference type="InterPro" id="IPR011852">
    <property type="entry name" value="TRAP_TAXI"/>
</dbReference>
<organism evidence="1 2">
    <name type="scientific">Marinococcus halophilus</name>
    <dbReference type="NCBI Taxonomy" id="1371"/>
    <lineage>
        <taxon>Bacteria</taxon>
        <taxon>Bacillati</taxon>
        <taxon>Bacillota</taxon>
        <taxon>Bacilli</taxon>
        <taxon>Bacillales</taxon>
        <taxon>Bacillaceae</taxon>
        <taxon>Marinococcus</taxon>
    </lineage>
</organism>
<sequence>MKRILFLLLFLVPVSFLLLNAFSDQKYEYYSIATGTTAGTYYPVGVGLANLYTEELGENVRVTGQSSGGSVENVDLLREGEAEFATIQGVIGDFAYQGKDIYADNTYEDLRAVTTLWPNAEQFPLKNSQITTGNLADIEGTNFSLGSRGSGTEQTTRIIMNSLGMSKKDINQDYLGFGDTISAMRDGTLQGGAVSAGLPTTAITDMYASGVNATLLDVSDEQLQKIQSSSEVFYRYTIPAETYPNQREEIRTIAQGNFMGTDANVNKETVYQITKNTYENLERVHGIHSVTKNITLENSLEGLTVPLHSGAYKYYKEQGVKVPENLMPPKEKKG</sequence>